<keyword evidence="1" id="KW-0548">Nucleotidyltransferase</keyword>
<reference evidence="1" key="1">
    <citation type="journal article" date="2019" name="Sci. Rep.">
        <title>Draft genome of Tanacetum cinerariifolium, the natural source of mosquito coil.</title>
        <authorList>
            <person name="Yamashiro T."/>
            <person name="Shiraishi A."/>
            <person name="Satake H."/>
            <person name="Nakayama K."/>
        </authorList>
    </citation>
    <scope>NUCLEOTIDE SEQUENCE</scope>
</reference>
<sequence length="136" mass="15396">IIASTWNLVDRSLTSAELDSLSTIVPLTVDTKYSVDIADEKIIEVNTIMLDCILNILNHPFKIDLMPVELGSFDVIIGIGDETLTIRSNKSDGYTSIIASEQRVELFNRIGTLERDNIRLRGMSGVERQRVYRLRR</sequence>
<organism evidence="1">
    <name type="scientific">Tanacetum cinerariifolium</name>
    <name type="common">Dalmatian daisy</name>
    <name type="synonym">Chrysanthemum cinerariifolium</name>
    <dbReference type="NCBI Taxonomy" id="118510"/>
    <lineage>
        <taxon>Eukaryota</taxon>
        <taxon>Viridiplantae</taxon>
        <taxon>Streptophyta</taxon>
        <taxon>Embryophyta</taxon>
        <taxon>Tracheophyta</taxon>
        <taxon>Spermatophyta</taxon>
        <taxon>Magnoliopsida</taxon>
        <taxon>eudicotyledons</taxon>
        <taxon>Gunneridae</taxon>
        <taxon>Pentapetalae</taxon>
        <taxon>asterids</taxon>
        <taxon>campanulids</taxon>
        <taxon>Asterales</taxon>
        <taxon>Asteraceae</taxon>
        <taxon>Asteroideae</taxon>
        <taxon>Anthemideae</taxon>
        <taxon>Anthemidinae</taxon>
        <taxon>Tanacetum</taxon>
    </lineage>
</organism>
<accession>A0A699JZ03</accession>
<keyword evidence="1" id="KW-0808">Transferase</keyword>
<dbReference type="GO" id="GO:0003964">
    <property type="term" value="F:RNA-directed DNA polymerase activity"/>
    <property type="evidence" value="ECO:0007669"/>
    <property type="project" value="UniProtKB-KW"/>
</dbReference>
<feature type="non-terminal residue" evidence="1">
    <location>
        <position position="1"/>
    </location>
</feature>
<protein>
    <submittedName>
        <fullName evidence="1">Reverse transcriptase domain-containing protein</fullName>
    </submittedName>
</protein>
<gene>
    <name evidence="1" type="ORF">Tci_634435</name>
</gene>
<dbReference type="EMBL" id="BKCJ010457338">
    <property type="protein sequence ID" value="GFA62463.1"/>
    <property type="molecule type" value="Genomic_DNA"/>
</dbReference>
<name>A0A699JZ03_TANCI</name>
<proteinExistence type="predicted"/>
<dbReference type="AlphaFoldDB" id="A0A699JZ03"/>
<evidence type="ECO:0000313" key="1">
    <source>
        <dbReference type="EMBL" id="GFA62463.1"/>
    </source>
</evidence>
<keyword evidence="1" id="KW-0695">RNA-directed DNA polymerase</keyword>
<comment type="caution">
    <text evidence="1">The sequence shown here is derived from an EMBL/GenBank/DDBJ whole genome shotgun (WGS) entry which is preliminary data.</text>
</comment>
<feature type="non-terminal residue" evidence="1">
    <location>
        <position position="136"/>
    </location>
</feature>